<accession>A0A9P5BP97</accession>
<evidence type="ECO:0000256" key="1">
    <source>
        <dbReference type="SAM" id="MobiDB-lite"/>
    </source>
</evidence>
<dbReference type="AlphaFoldDB" id="A0A9P5BP97"/>
<organism evidence="2 3">
    <name type="scientific">Fusarium agapanthi</name>
    <dbReference type="NCBI Taxonomy" id="1803897"/>
    <lineage>
        <taxon>Eukaryota</taxon>
        <taxon>Fungi</taxon>
        <taxon>Dikarya</taxon>
        <taxon>Ascomycota</taxon>
        <taxon>Pezizomycotina</taxon>
        <taxon>Sordariomycetes</taxon>
        <taxon>Hypocreomycetidae</taxon>
        <taxon>Hypocreales</taxon>
        <taxon>Nectriaceae</taxon>
        <taxon>Fusarium</taxon>
        <taxon>Fusarium fujikuroi species complex</taxon>
    </lineage>
</organism>
<proteinExistence type="predicted"/>
<feature type="region of interest" description="Disordered" evidence="1">
    <location>
        <begin position="287"/>
        <end position="337"/>
    </location>
</feature>
<reference evidence="2" key="1">
    <citation type="submission" date="2020-01" db="EMBL/GenBank/DDBJ databases">
        <title>Identification and distribution of gene clusters putatively required for synthesis of sphingolipid metabolism inhibitors in phylogenetically diverse species of the filamentous fungus Fusarium.</title>
        <authorList>
            <person name="Kim H.-S."/>
            <person name="Busman M."/>
            <person name="Brown D.W."/>
            <person name="Divon H."/>
            <person name="Uhlig S."/>
            <person name="Proctor R.H."/>
        </authorList>
    </citation>
    <scope>NUCLEOTIDE SEQUENCE</scope>
    <source>
        <strain evidence="2">NRRL 31653</strain>
    </source>
</reference>
<gene>
    <name evidence="2" type="ORF">FAGAP_1381</name>
</gene>
<comment type="caution">
    <text evidence="2">The sequence shown here is derived from an EMBL/GenBank/DDBJ whole genome shotgun (WGS) entry which is preliminary data.</text>
</comment>
<sequence length="392" mass="44148">MLLVILVSQRDSAQRIRPAQPDQTPLSLTSEPCKNAYDGATTSQDDLERYAGQMSEAVGRVHTRCEQMNNANSKFASPELQNITKECEDAANKLQAEVQCVTSMQAQGDILNSIRKAFIESRHRKKLQALQASLSNYQLVMKTELTSHLCTQNDAIYFQQETSFSILDTDVQFLINQLAQGISDAQDLVKREHATTRSVITKEGARAEAAINSHTHSQVLELRLAAETKRKCETFLQSLKAPRMNQRYNDAMDSRDASFNQVFATYEDMIDMYGGDSEESIHSSDAYGLENESNSDDEDDLGDKDDQGDDSKDDDSRGYIEPEGYEPSEVASDPGYMSDMGDMDNIYDSWFTFKSWLKSDDKFFYIQGKQGSGKSTLVKFILNQDQTRDLIH</sequence>
<evidence type="ECO:0000313" key="2">
    <source>
        <dbReference type="EMBL" id="KAF4502411.1"/>
    </source>
</evidence>
<feature type="compositionally biased region" description="Polar residues" evidence="1">
    <location>
        <begin position="21"/>
        <end position="32"/>
    </location>
</feature>
<keyword evidence="3" id="KW-1185">Reference proteome</keyword>
<feature type="compositionally biased region" description="Acidic residues" evidence="1">
    <location>
        <begin position="293"/>
        <end position="313"/>
    </location>
</feature>
<name>A0A9P5BP97_9HYPO</name>
<dbReference type="EMBL" id="LUFC02000080">
    <property type="protein sequence ID" value="KAF4502411.1"/>
    <property type="molecule type" value="Genomic_DNA"/>
</dbReference>
<dbReference type="Proteomes" id="UP000737391">
    <property type="component" value="Unassembled WGS sequence"/>
</dbReference>
<dbReference type="OrthoDB" id="5086500at2759"/>
<feature type="region of interest" description="Disordered" evidence="1">
    <location>
        <begin position="15"/>
        <end position="37"/>
    </location>
</feature>
<protein>
    <submittedName>
        <fullName evidence="2">Uncharacterized protein</fullName>
    </submittedName>
</protein>
<evidence type="ECO:0000313" key="3">
    <source>
        <dbReference type="Proteomes" id="UP000737391"/>
    </source>
</evidence>